<accession>A0A7M1UPT5</accession>
<evidence type="ECO:0000256" key="6">
    <source>
        <dbReference type="ARBA" id="ARBA00038076"/>
    </source>
</evidence>
<dbReference type="PANTHER" id="PTHR30572:SF4">
    <property type="entry name" value="ABC TRANSPORTER PERMEASE YTRF"/>
    <property type="match status" value="1"/>
</dbReference>
<sequence length="404" mass="43144">MRLVDMIKLSTKTLSERKVRAVLTIIGIAIGPLALITISSVTSGYGNYIVQSILGLGQNMIVVMPGQNYKLTQDDLELLKSIEGVVDATPFYSTQGEITIGGERKTVFIYGVDSNFLLQAIISLQVKEGSPPLETDIGKAMIGYSIAFDNSGARQYGIGDVISVTVYQIGEGGRIKVKRLNVAVTAVLEKYGGAAFLNPDQTIFTPIETIQRMLGIKDWTGILILAENPSQVDQVTAKIREIYGGNVDVISFLAIARIAMSIINTVDFITFAATLSAFAVAIAGTATTMITSVIERTREIGVMKALGFKDRQVLLLIIMEGVLMSLIGVAVGSAFGVVGAHLLSKYGLTITGGGFAVRIEASPDLSPILFIRTTILTILVGIAGAAFPAYRAMKIPPAVALRYE</sequence>
<dbReference type="InterPro" id="IPR003838">
    <property type="entry name" value="ABC3_permease_C"/>
</dbReference>
<organism evidence="10 11">
    <name type="scientific">Thermosphaera chiliense</name>
    <dbReference type="NCBI Taxonomy" id="3402707"/>
    <lineage>
        <taxon>Archaea</taxon>
        <taxon>Thermoproteota</taxon>
        <taxon>Thermoprotei</taxon>
        <taxon>Desulfurococcales</taxon>
        <taxon>Desulfurococcaceae</taxon>
        <taxon>Thermosphaera</taxon>
    </lineage>
</organism>
<dbReference type="InterPro" id="IPR050250">
    <property type="entry name" value="Macrolide_Exporter_MacB"/>
</dbReference>
<dbReference type="KEGG" id="tcs:IMZ38_05575"/>
<dbReference type="EMBL" id="CP063144">
    <property type="protein sequence ID" value="QOR94106.1"/>
    <property type="molecule type" value="Genomic_DNA"/>
</dbReference>
<dbReference type="PANTHER" id="PTHR30572">
    <property type="entry name" value="MEMBRANE COMPONENT OF TRANSPORTER-RELATED"/>
    <property type="match status" value="1"/>
</dbReference>
<keyword evidence="4 7" id="KW-1133">Transmembrane helix</keyword>
<dbReference type="Pfam" id="PF12704">
    <property type="entry name" value="MacB_PCD"/>
    <property type="match status" value="1"/>
</dbReference>
<dbReference type="RefSeq" id="WP_193435910.1">
    <property type="nucleotide sequence ID" value="NZ_CP063144.1"/>
</dbReference>
<dbReference type="GeneID" id="59454867"/>
<dbReference type="AlphaFoldDB" id="A0A7M1UPT5"/>
<feature type="domain" description="MacB-like periplasmic core" evidence="9">
    <location>
        <begin position="22"/>
        <end position="241"/>
    </location>
</feature>
<evidence type="ECO:0000313" key="11">
    <source>
        <dbReference type="Proteomes" id="UP000593766"/>
    </source>
</evidence>
<dbReference type="GO" id="GO:0005886">
    <property type="term" value="C:plasma membrane"/>
    <property type="evidence" value="ECO:0007669"/>
    <property type="project" value="UniProtKB-SubCell"/>
</dbReference>
<feature type="transmembrane region" description="Helical" evidence="7">
    <location>
        <begin position="269"/>
        <end position="294"/>
    </location>
</feature>
<dbReference type="OrthoDB" id="11469at2157"/>
<reference evidence="10 11" key="1">
    <citation type="submission" date="2020-10" db="EMBL/GenBank/DDBJ databases">
        <title>Complete genome sequence of Thermosphaera aggregans strain 3507.</title>
        <authorList>
            <person name="Zayulina K.S."/>
            <person name="Elcheninov A.G."/>
            <person name="Toshchakov S.V."/>
            <person name="Kublanov I.V."/>
            <person name="Kochetkova T.V."/>
        </authorList>
    </citation>
    <scope>NUCLEOTIDE SEQUENCE [LARGE SCALE GENOMIC DNA]</scope>
    <source>
        <strain evidence="10 11">3507</strain>
    </source>
</reference>
<feature type="transmembrane region" description="Helical" evidence="7">
    <location>
        <begin position="314"/>
        <end position="338"/>
    </location>
</feature>
<dbReference type="Proteomes" id="UP000593766">
    <property type="component" value="Chromosome"/>
</dbReference>
<comment type="subcellular location">
    <subcellularLocation>
        <location evidence="1">Cell membrane</location>
        <topology evidence="1">Multi-pass membrane protein</topology>
    </subcellularLocation>
</comment>
<keyword evidence="3 7" id="KW-0812">Transmembrane</keyword>
<dbReference type="InterPro" id="IPR025857">
    <property type="entry name" value="MacB_PCD"/>
</dbReference>
<evidence type="ECO:0000256" key="5">
    <source>
        <dbReference type="ARBA" id="ARBA00023136"/>
    </source>
</evidence>
<keyword evidence="2" id="KW-1003">Cell membrane</keyword>
<evidence type="ECO:0000256" key="4">
    <source>
        <dbReference type="ARBA" id="ARBA00022989"/>
    </source>
</evidence>
<proteinExistence type="inferred from homology"/>
<keyword evidence="11" id="KW-1185">Reference proteome</keyword>
<dbReference type="Pfam" id="PF02687">
    <property type="entry name" value="FtsX"/>
    <property type="match status" value="1"/>
</dbReference>
<comment type="similarity">
    <text evidence="6">Belongs to the ABC-4 integral membrane protein family.</text>
</comment>
<feature type="transmembrane region" description="Helical" evidence="7">
    <location>
        <begin position="369"/>
        <end position="390"/>
    </location>
</feature>
<evidence type="ECO:0000259" key="9">
    <source>
        <dbReference type="Pfam" id="PF12704"/>
    </source>
</evidence>
<protein>
    <submittedName>
        <fullName evidence="10">ABC transporter permease</fullName>
    </submittedName>
</protein>
<evidence type="ECO:0000256" key="2">
    <source>
        <dbReference type="ARBA" id="ARBA00022475"/>
    </source>
</evidence>
<evidence type="ECO:0000256" key="1">
    <source>
        <dbReference type="ARBA" id="ARBA00004651"/>
    </source>
</evidence>
<gene>
    <name evidence="10" type="ORF">IMZ38_05575</name>
</gene>
<evidence type="ECO:0000313" key="10">
    <source>
        <dbReference type="EMBL" id="QOR94106.1"/>
    </source>
</evidence>
<name>A0A7M1UPT5_9CREN</name>
<feature type="domain" description="ABC3 transporter permease C-terminal" evidence="8">
    <location>
        <begin position="274"/>
        <end position="397"/>
    </location>
</feature>
<evidence type="ECO:0000256" key="3">
    <source>
        <dbReference type="ARBA" id="ARBA00022692"/>
    </source>
</evidence>
<keyword evidence="5 7" id="KW-0472">Membrane</keyword>
<dbReference type="GO" id="GO:0022857">
    <property type="term" value="F:transmembrane transporter activity"/>
    <property type="evidence" value="ECO:0007669"/>
    <property type="project" value="TreeGrafter"/>
</dbReference>
<evidence type="ECO:0000256" key="7">
    <source>
        <dbReference type="SAM" id="Phobius"/>
    </source>
</evidence>
<feature type="transmembrane region" description="Helical" evidence="7">
    <location>
        <begin position="21"/>
        <end position="42"/>
    </location>
</feature>
<evidence type="ECO:0000259" key="8">
    <source>
        <dbReference type="Pfam" id="PF02687"/>
    </source>
</evidence>